<gene>
    <name evidence="2" type="ORF">SAMN05216258_1239</name>
</gene>
<keyword evidence="3" id="KW-1185">Reference proteome</keyword>
<protein>
    <submittedName>
        <fullName evidence="2">Uncharacterized protein</fullName>
    </submittedName>
</protein>
<name>A0A1I3Q010_9RHOB</name>
<feature type="compositionally biased region" description="Acidic residues" evidence="1">
    <location>
        <begin position="103"/>
        <end position="115"/>
    </location>
</feature>
<feature type="compositionally biased region" description="Basic and acidic residues" evidence="1">
    <location>
        <begin position="20"/>
        <end position="40"/>
    </location>
</feature>
<dbReference type="Proteomes" id="UP000199377">
    <property type="component" value="Unassembled WGS sequence"/>
</dbReference>
<feature type="compositionally biased region" description="Basic and acidic residues" evidence="1">
    <location>
        <begin position="80"/>
        <end position="102"/>
    </location>
</feature>
<dbReference type="AlphaFoldDB" id="A0A1I3Q010"/>
<feature type="region of interest" description="Disordered" evidence="1">
    <location>
        <begin position="20"/>
        <end position="115"/>
    </location>
</feature>
<evidence type="ECO:0000313" key="2">
    <source>
        <dbReference type="EMBL" id="SFJ27025.1"/>
    </source>
</evidence>
<accession>A0A1I3Q010</accession>
<evidence type="ECO:0000313" key="3">
    <source>
        <dbReference type="Proteomes" id="UP000199377"/>
    </source>
</evidence>
<reference evidence="2 3" key="1">
    <citation type="submission" date="2016-10" db="EMBL/GenBank/DDBJ databases">
        <authorList>
            <person name="de Groot N.N."/>
        </authorList>
    </citation>
    <scope>NUCLEOTIDE SEQUENCE [LARGE SCALE GENOMIC DNA]</scope>
    <source>
        <strain evidence="2 3">CGMCC 1.11030</strain>
    </source>
</reference>
<dbReference type="STRING" id="1114924.SAMN05216258_1239"/>
<evidence type="ECO:0000256" key="1">
    <source>
        <dbReference type="SAM" id="MobiDB-lite"/>
    </source>
</evidence>
<sequence>MPDDPEFSTFMREFVEAEAARKTVQREPITPEKYDFDPAKFPDIPTSNELSTLIDNRATPAPAPAPGGSSAGTVSQVDAAFEREREERIEFLRERLGQRQETFEQDFDDASGLDP</sequence>
<proteinExistence type="predicted"/>
<dbReference type="EMBL" id="FOQH01000023">
    <property type="protein sequence ID" value="SFJ27025.1"/>
    <property type="molecule type" value="Genomic_DNA"/>
</dbReference>
<dbReference type="RefSeq" id="WP_092866198.1">
    <property type="nucleotide sequence ID" value="NZ_FOQH01000023.1"/>
</dbReference>
<feature type="compositionally biased region" description="Polar residues" evidence="1">
    <location>
        <begin position="45"/>
        <end position="54"/>
    </location>
</feature>
<organism evidence="2 3">
    <name type="scientific">Albimonas pacifica</name>
    <dbReference type="NCBI Taxonomy" id="1114924"/>
    <lineage>
        <taxon>Bacteria</taxon>
        <taxon>Pseudomonadati</taxon>
        <taxon>Pseudomonadota</taxon>
        <taxon>Alphaproteobacteria</taxon>
        <taxon>Rhodobacterales</taxon>
        <taxon>Paracoccaceae</taxon>
        <taxon>Albimonas</taxon>
    </lineage>
</organism>